<keyword evidence="3" id="KW-0479">Metal-binding</keyword>
<feature type="domain" description="3'-5' exonuclease" evidence="10">
    <location>
        <begin position="74"/>
        <end position="242"/>
    </location>
</feature>
<evidence type="ECO:0000256" key="9">
    <source>
        <dbReference type="ARBA" id="ARBA00042761"/>
    </source>
</evidence>
<evidence type="ECO:0000256" key="4">
    <source>
        <dbReference type="ARBA" id="ARBA00022801"/>
    </source>
</evidence>
<dbReference type="GO" id="GO:0008408">
    <property type="term" value="F:3'-5' exonuclease activity"/>
    <property type="evidence" value="ECO:0007669"/>
    <property type="project" value="InterPro"/>
</dbReference>
<evidence type="ECO:0000313" key="11">
    <source>
        <dbReference type="EMBL" id="KIO25514.1"/>
    </source>
</evidence>
<dbReference type="PANTHER" id="PTHR13620">
    <property type="entry name" value="3-5 EXONUCLEASE"/>
    <property type="match status" value="1"/>
</dbReference>
<dbReference type="EMBL" id="KN823040">
    <property type="protein sequence ID" value="KIO25514.1"/>
    <property type="molecule type" value="Genomic_DNA"/>
</dbReference>
<evidence type="ECO:0000313" key="12">
    <source>
        <dbReference type="Proteomes" id="UP000054248"/>
    </source>
</evidence>
<dbReference type="InterPro" id="IPR012337">
    <property type="entry name" value="RNaseH-like_sf"/>
</dbReference>
<dbReference type="SMART" id="SM00474">
    <property type="entry name" value="35EXOc"/>
    <property type="match status" value="1"/>
</dbReference>
<name>A0A0C3QI10_9AGAM</name>
<evidence type="ECO:0000256" key="1">
    <source>
        <dbReference type="ARBA" id="ARBA00004123"/>
    </source>
</evidence>
<reference evidence="12" key="2">
    <citation type="submission" date="2015-01" db="EMBL/GenBank/DDBJ databases">
        <title>Evolutionary Origins and Diversification of the Mycorrhizal Mutualists.</title>
        <authorList>
            <consortium name="DOE Joint Genome Institute"/>
            <consortium name="Mycorrhizal Genomics Consortium"/>
            <person name="Kohler A."/>
            <person name="Kuo A."/>
            <person name="Nagy L.G."/>
            <person name="Floudas D."/>
            <person name="Copeland A."/>
            <person name="Barry K.W."/>
            <person name="Cichocki N."/>
            <person name="Veneault-Fourrey C."/>
            <person name="LaButti K."/>
            <person name="Lindquist E.A."/>
            <person name="Lipzen A."/>
            <person name="Lundell T."/>
            <person name="Morin E."/>
            <person name="Murat C."/>
            <person name="Riley R."/>
            <person name="Ohm R."/>
            <person name="Sun H."/>
            <person name="Tunlid A."/>
            <person name="Henrissat B."/>
            <person name="Grigoriev I.V."/>
            <person name="Hibbett D.S."/>
            <person name="Martin F."/>
        </authorList>
    </citation>
    <scope>NUCLEOTIDE SEQUENCE [LARGE SCALE GENOMIC DNA]</scope>
    <source>
        <strain evidence="12">MUT 4182</strain>
    </source>
</reference>
<dbReference type="GO" id="GO:0006139">
    <property type="term" value="P:nucleobase-containing compound metabolic process"/>
    <property type="evidence" value="ECO:0007669"/>
    <property type="project" value="InterPro"/>
</dbReference>
<dbReference type="PANTHER" id="PTHR13620:SF109">
    <property type="entry name" value="3'-5' EXONUCLEASE"/>
    <property type="match status" value="1"/>
</dbReference>
<dbReference type="InterPro" id="IPR036397">
    <property type="entry name" value="RNaseH_sf"/>
</dbReference>
<protein>
    <recommendedName>
        <fullName evidence="8">3'-5' exonuclease</fullName>
    </recommendedName>
    <alternativeName>
        <fullName evidence="9">Werner Syndrome-like exonuclease</fullName>
    </alternativeName>
</protein>
<comment type="subcellular location">
    <subcellularLocation>
        <location evidence="1">Nucleus</location>
    </subcellularLocation>
</comment>
<dbReference type="Pfam" id="PF01612">
    <property type="entry name" value="DNA_pol_A_exo1"/>
    <property type="match status" value="1"/>
</dbReference>
<dbReference type="OrthoDB" id="3215266at2759"/>
<evidence type="ECO:0000256" key="5">
    <source>
        <dbReference type="ARBA" id="ARBA00022839"/>
    </source>
</evidence>
<dbReference type="AlphaFoldDB" id="A0A0C3QI10"/>
<dbReference type="Gene3D" id="3.30.420.10">
    <property type="entry name" value="Ribonuclease H-like superfamily/Ribonuclease H"/>
    <property type="match status" value="1"/>
</dbReference>
<dbReference type="STRING" id="1051891.A0A0C3QI10"/>
<dbReference type="InterPro" id="IPR051132">
    <property type="entry name" value="3-5_Exonuclease_domain"/>
</dbReference>
<gene>
    <name evidence="11" type="ORF">M407DRAFT_25114</name>
</gene>
<keyword evidence="5" id="KW-0269">Exonuclease</keyword>
<dbReference type="GO" id="GO:0046872">
    <property type="term" value="F:metal ion binding"/>
    <property type="evidence" value="ECO:0007669"/>
    <property type="project" value="UniProtKB-KW"/>
</dbReference>
<sequence>MPKDQLGKAVSVVAPRSQQNNLQAARVQRLVPRIQSAPAVIDNYWRTKPLPLYSYRDVSYAVEGPDKITRTPQRVYIVTEEDADKVIGFDIEWPYDNKTEQVTKTFSGSYSQHLTSNSLEFPTKLRELIESPNIIKTGFWIANDCGKLMVDFKISPKACIELAGIAKLVDKATLENLGLLKYPNSLKLALMVRLYLKQELAKDETVRISDWSEDLSEEHLEYTANDAHAGLILFKTLEALGNERQIDVDLTSLAGQAASDAIKRGIEWNK</sequence>
<evidence type="ECO:0000256" key="2">
    <source>
        <dbReference type="ARBA" id="ARBA00022722"/>
    </source>
</evidence>
<evidence type="ECO:0000259" key="10">
    <source>
        <dbReference type="SMART" id="SM00474"/>
    </source>
</evidence>
<keyword evidence="6" id="KW-0460">Magnesium</keyword>
<dbReference type="GO" id="GO:0003676">
    <property type="term" value="F:nucleic acid binding"/>
    <property type="evidence" value="ECO:0007669"/>
    <property type="project" value="InterPro"/>
</dbReference>
<evidence type="ECO:0000256" key="6">
    <source>
        <dbReference type="ARBA" id="ARBA00022842"/>
    </source>
</evidence>
<accession>A0A0C3QI10</accession>
<keyword evidence="4" id="KW-0378">Hydrolase</keyword>
<keyword evidence="7" id="KW-0539">Nucleus</keyword>
<keyword evidence="2" id="KW-0540">Nuclease</keyword>
<evidence type="ECO:0000256" key="8">
    <source>
        <dbReference type="ARBA" id="ARBA00040531"/>
    </source>
</evidence>
<reference evidence="11 12" key="1">
    <citation type="submission" date="2014-04" db="EMBL/GenBank/DDBJ databases">
        <authorList>
            <consortium name="DOE Joint Genome Institute"/>
            <person name="Kuo A."/>
            <person name="Girlanda M."/>
            <person name="Perotto S."/>
            <person name="Kohler A."/>
            <person name="Nagy L.G."/>
            <person name="Floudas D."/>
            <person name="Copeland A."/>
            <person name="Barry K.W."/>
            <person name="Cichocki N."/>
            <person name="Veneault-Fourrey C."/>
            <person name="LaButti K."/>
            <person name="Lindquist E.A."/>
            <person name="Lipzen A."/>
            <person name="Lundell T."/>
            <person name="Morin E."/>
            <person name="Murat C."/>
            <person name="Sun H."/>
            <person name="Tunlid A."/>
            <person name="Henrissat B."/>
            <person name="Grigoriev I.V."/>
            <person name="Hibbett D.S."/>
            <person name="Martin F."/>
            <person name="Nordberg H.P."/>
            <person name="Cantor M.N."/>
            <person name="Hua S.X."/>
        </authorList>
    </citation>
    <scope>NUCLEOTIDE SEQUENCE [LARGE SCALE GENOMIC DNA]</scope>
    <source>
        <strain evidence="11 12">MUT 4182</strain>
    </source>
</reference>
<evidence type="ECO:0000256" key="3">
    <source>
        <dbReference type="ARBA" id="ARBA00022723"/>
    </source>
</evidence>
<dbReference type="HOGENOM" id="CLU_1031316_0_0_1"/>
<dbReference type="GO" id="GO:0005634">
    <property type="term" value="C:nucleus"/>
    <property type="evidence" value="ECO:0007669"/>
    <property type="project" value="UniProtKB-SubCell"/>
</dbReference>
<dbReference type="Proteomes" id="UP000054248">
    <property type="component" value="Unassembled WGS sequence"/>
</dbReference>
<organism evidence="11 12">
    <name type="scientific">Tulasnella calospora MUT 4182</name>
    <dbReference type="NCBI Taxonomy" id="1051891"/>
    <lineage>
        <taxon>Eukaryota</taxon>
        <taxon>Fungi</taxon>
        <taxon>Dikarya</taxon>
        <taxon>Basidiomycota</taxon>
        <taxon>Agaricomycotina</taxon>
        <taxon>Agaricomycetes</taxon>
        <taxon>Cantharellales</taxon>
        <taxon>Tulasnellaceae</taxon>
        <taxon>Tulasnella</taxon>
    </lineage>
</organism>
<proteinExistence type="predicted"/>
<dbReference type="InterPro" id="IPR002562">
    <property type="entry name" value="3'-5'_exonuclease_dom"/>
</dbReference>
<keyword evidence="12" id="KW-1185">Reference proteome</keyword>
<dbReference type="CDD" id="cd06141">
    <property type="entry name" value="WRN_exo"/>
    <property type="match status" value="1"/>
</dbReference>
<evidence type="ECO:0000256" key="7">
    <source>
        <dbReference type="ARBA" id="ARBA00023242"/>
    </source>
</evidence>
<dbReference type="SUPFAM" id="SSF53098">
    <property type="entry name" value="Ribonuclease H-like"/>
    <property type="match status" value="1"/>
</dbReference>